<reference evidence="6" key="1">
    <citation type="submission" date="2022-11" db="UniProtKB">
        <authorList>
            <consortium name="WormBaseParasite"/>
        </authorList>
    </citation>
    <scope>IDENTIFICATION</scope>
</reference>
<dbReference type="CDD" id="cd09274">
    <property type="entry name" value="RNase_HI_RT_Ty3"/>
    <property type="match status" value="1"/>
</dbReference>
<keyword evidence="5" id="KW-1185">Reference proteome</keyword>
<dbReference type="PANTHER" id="PTHR34072">
    <property type="entry name" value="ENZYMATIC POLYPROTEIN-RELATED"/>
    <property type="match status" value="1"/>
</dbReference>
<dbReference type="GO" id="GO:0003964">
    <property type="term" value="F:RNA-directed DNA polymerase activity"/>
    <property type="evidence" value="ECO:0007669"/>
    <property type="project" value="UniProtKB-KW"/>
</dbReference>
<dbReference type="GO" id="GO:0004519">
    <property type="term" value="F:endonuclease activity"/>
    <property type="evidence" value="ECO:0007669"/>
    <property type="project" value="UniProtKB-KW"/>
</dbReference>
<evidence type="ECO:0000256" key="1">
    <source>
        <dbReference type="ARBA" id="ARBA00022722"/>
    </source>
</evidence>
<dbReference type="InterPro" id="IPR041577">
    <property type="entry name" value="RT_RNaseH_2"/>
</dbReference>
<dbReference type="Pfam" id="PF17919">
    <property type="entry name" value="RT_RNaseH_2"/>
    <property type="match status" value="1"/>
</dbReference>
<organism evidence="5 6">
    <name type="scientific">Acrobeloides nanus</name>
    <dbReference type="NCBI Taxonomy" id="290746"/>
    <lineage>
        <taxon>Eukaryota</taxon>
        <taxon>Metazoa</taxon>
        <taxon>Ecdysozoa</taxon>
        <taxon>Nematoda</taxon>
        <taxon>Chromadorea</taxon>
        <taxon>Rhabditida</taxon>
        <taxon>Tylenchina</taxon>
        <taxon>Cephalobomorpha</taxon>
        <taxon>Cephaloboidea</taxon>
        <taxon>Cephalobidae</taxon>
        <taxon>Acrobeloides</taxon>
    </lineage>
</organism>
<evidence type="ECO:0000256" key="3">
    <source>
        <dbReference type="ARBA" id="ARBA00022918"/>
    </source>
</evidence>
<dbReference type="FunFam" id="3.10.20.370:FF:000001">
    <property type="entry name" value="Retrovirus-related Pol polyprotein from transposon 17.6-like protein"/>
    <property type="match status" value="1"/>
</dbReference>
<evidence type="ECO:0000313" key="6">
    <source>
        <dbReference type="WBParaSite" id="ACRNAN_scaffold16865.g8301.t1"/>
    </source>
</evidence>
<keyword evidence="3" id="KW-0695">RNA-directed DNA polymerase</keyword>
<keyword evidence="3" id="KW-0548">Nucleotidyltransferase</keyword>
<dbReference type="Gene3D" id="3.30.70.270">
    <property type="match status" value="1"/>
</dbReference>
<dbReference type="InterPro" id="IPR043502">
    <property type="entry name" value="DNA/RNA_pol_sf"/>
</dbReference>
<dbReference type="SUPFAM" id="SSF56672">
    <property type="entry name" value="DNA/RNA polymerases"/>
    <property type="match status" value="1"/>
</dbReference>
<dbReference type="InterPro" id="IPR043128">
    <property type="entry name" value="Rev_trsase/Diguanyl_cyclase"/>
</dbReference>
<sequence>MLPLYKLTGKDTPYEWKDEQNGAFKEILKKLMTPPVLAPPRFGHPFIVETDASKHALGYCLLQENEKGEIHPILYESRTTNREESRYQSVELEALGLVYALQEFRPYLEGTGTSTVKTDSAALCALLKRRDVSSRIAKYQMAIQAFDINIIHRSGKSNAFCNYVSRYISAITVLRSTNNHEPNEDKSSKNMRHISVITRTALKKLKPLEKEKIWKN</sequence>
<name>A0A914D1H7_9BILA</name>
<dbReference type="PANTHER" id="PTHR34072:SF52">
    <property type="entry name" value="RIBONUCLEASE H"/>
    <property type="match status" value="1"/>
</dbReference>
<keyword evidence="2" id="KW-0378">Hydrolase</keyword>
<accession>A0A914D1H7</accession>
<feature type="domain" description="Reverse transcriptase/retrotransposon-derived protein RNase H-like" evidence="4">
    <location>
        <begin position="16"/>
        <end position="111"/>
    </location>
</feature>
<keyword evidence="3" id="KW-0808">Transferase</keyword>
<proteinExistence type="predicted"/>
<keyword evidence="1" id="KW-0540">Nuclease</keyword>
<evidence type="ECO:0000259" key="4">
    <source>
        <dbReference type="Pfam" id="PF17919"/>
    </source>
</evidence>
<keyword evidence="2" id="KW-0255">Endonuclease</keyword>
<protein>
    <submittedName>
        <fullName evidence="6">Reverse transcriptase/retrotransposon-derived protein RNase H-like domain-containing protein</fullName>
    </submittedName>
</protein>
<dbReference type="AlphaFoldDB" id="A0A914D1H7"/>
<evidence type="ECO:0000313" key="5">
    <source>
        <dbReference type="Proteomes" id="UP000887540"/>
    </source>
</evidence>
<dbReference type="WBParaSite" id="ACRNAN_scaffold16865.g8301.t1">
    <property type="protein sequence ID" value="ACRNAN_scaffold16865.g8301.t1"/>
    <property type="gene ID" value="ACRNAN_scaffold16865.g8301"/>
</dbReference>
<evidence type="ECO:0000256" key="2">
    <source>
        <dbReference type="ARBA" id="ARBA00022759"/>
    </source>
</evidence>
<dbReference type="Proteomes" id="UP000887540">
    <property type="component" value="Unplaced"/>
</dbReference>